<name>A0A1I6TDJ7_9BACL</name>
<evidence type="ECO:0000256" key="5">
    <source>
        <dbReference type="ARBA" id="ARBA00023239"/>
    </source>
</evidence>
<dbReference type="Gene3D" id="3.90.105.10">
    <property type="entry name" value="Molybdopterin biosynthesis moea protein, domain 2"/>
    <property type="match status" value="1"/>
</dbReference>
<dbReference type="PANTHER" id="PTHR43277">
    <property type="entry name" value="ARGININE DECARBOXYLASE"/>
    <property type="match status" value="1"/>
</dbReference>
<evidence type="ECO:0000313" key="8">
    <source>
        <dbReference type="EMBL" id="SFS87279.1"/>
    </source>
</evidence>
<dbReference type="InterPro" id="IPR036633">
    <property type="entry name" value="Prn/Lys/Arg_de-COase_C_sf"/>
</dbReference>
<keyword evidence="4" id="KW-0663">Pyridoxal phosphate</keyword>
<dbReference type="SUPFAM" id="SSF53383">
    <property type="entry name" value="PLP-dependent transferases"/>
    <property type="match status" value="1"/>
</dbReference>
<organism evidence="8 9">
    <name type="scientific">Marininema halotolerans</name>
    <dbReference type="NCBI Taxonomy" id="1155944"/>
    <lineage>
        <taxon>Bacteria</taxon>
        <taxon>Bacillati</taxon>
        <taxon>Bacillota</taxon>
        <taxon>Bacilli</taxon>
        <taxon>Bacillales</taxon>
        <taxon>Thermoactinomycetaceae</taxon>
        <taxon>Marininema</taxon>
    </lineage>
</organism>
<protein>
    <submittedName>
        <fullName evidence="8">Arginine/lysine/ornithine decarboxylase</fullName>
    </submittedName>
</protein>
<proteinExistence type="inferred from homology"/>
<evidence type="ECO:0000256" key="4">
    <source>
        <dbReference type="ARBA" id="ARBA00022898"/>
    </source>
</evidence>
<evidence type="ECO:0000313" key="9">
    <source>
        <dbReference type="Proteomes" id="UP000198660"/>
    </source>
</evidence>
<feature type="domain" description="Orn/Lys/Arg decarboxylases family 1 pyridoxal-P attachment site" evidence="6">
    <location>
        <begin position="8"/>
        <end position="306"/>
    </location>
</feature>
<dbReference type="EMBL" id="FPAA01000009">
    <property type="protein sequence ID" value="SFS87279.1"/>
    <property type="molecule type" value="Genomic_DNA"/>
</dbReference>
<gene>
    <name evidence="8" type="ORF">SAMN05444972_109186</name>
</gene>
<dbReference type="Pfam" id="PF03711">
    <property type="entry name" value="OKR_DC_1_C"/>
    <property type="match status" value="1"/>
</dbReference>
<dbReference type="InterPro" id="IPR008286">
    <property type="entry name" value="Prn/Lys/Arg_de-COase_C"/>
</dbReference>
<evidence type="ECO:0000256" key="1">
    <source>
        <dbReference type="ARBA" id="ARBA00001933"/>
    </source>
</evidence>
<dbReference type="InterPro" id="IPR052357">
    <property type="entry name" value="Orn_Lys_Arg_decarboxylase-I"/>
</dbReference>
<dbReference type="AlphaFoldDB" id="A0A1I6TDJ7"/>
<feature type="domain" description="Orn/Lys/Arg decarboxylase C-terminal" evidence="7">
    <location>
        <begin position="359"/>
        <end position="446"/>
    </location>
</feature>
<dbReference type="RefSeq" id="WP_091838003.1">
    <property type="nucleotide sequence ID" value="NZ_FPAA01000009.1"/>
</dbReference>
<dbReference type="Pfam" id="PF01276">
    <property type="entry name" value="OKR_DC_1"/>
    <property type="match status" value="1"/>
</dbReference>
<evidence type="ECO:0000259" key="6">
    <source>
        <dbReference type="Pfam" id="PF01276"/>
    </source>
</evidence>
<dbReference type="SUPFAM" id="SSF55904">
    <property type="entry name" value="Ornithine decarboxylase C-terminal domain"/>
    <property type="match status" value="1"/>
</dbReference>
<dbReference type="InterPro" id="IPR015421">
    <property type="entry name" value="PyrdxlP-dep_Trfase_major"/>
</dbReference>
<accession>A0A1I6TDJ7</accession>
<comment type="cofactor">
    <cofactor evidence="1">
        <name>pyridoxal 5'-phosphate</name>
        <dbReference type="ChEBI" id="CHEBI:597326"/>
    </cofactor>
</comment>
<evidence type="ECO:0000256" key="3">
    <source>
        <dbReference type="ARBA" id="ARBA00022793"/>
    </source>
</evidence>
<dbReference type="Gene3D" id="3.40.640.10">
    <property type="entry name" value="Type I PLP-dependent aspartate aminotransferase-like (Major domain)"/>
    <property type="match status" value="1"/>
</dbReference>
<dbReference type="CDD" id="cd00615">
    <property type="entry name" value="Orn_deC_like"/>
    <property type="match status" value="1"/>
</dbReference>
<dbReference type="OrthoDB" id="9815233at2"/>
<reference evidence="9" key="1">
    <citation type="submission" date="2016-10" db="EMBL/GenBank/DDBJ databases">
        <authorList>
            <person name="Varghese N."/>
            <person name="Submissions S."/>
        </authorList>
    </citation>
    <scope>NUCLEOTIDE SEQUENCE [LARGE SCALE GENOMIC DNA]</scope>
    <source>
        <strain evidence="9">DSM 45789</strain>
    </source>
</reference>
<evidence type="ECO:0000256" key="2">
    <source>
        <dbReference type="ARBA" id="ARBA00010671"/>
    </source>
</evidence>
<dbReference type="GO" id="GO:0016831">
    <property type="term" value="F:carboxy-lyase activity"/>
    <property type="evidence" value="ECO:0007669"/>
    <property type="project" value="UniProtKB-KW"/>
</dbReference>
<keyword evidence="9" id="KW-1185">Reference proteome</keyword>
<evidence type="ECO:0000259" key="7">
    <source>
        <dbReference type="Pfam" id="PF03711"/>
    </source>
</evidence>
<sequence>MERQRQAPLFEALVAHQKQSQGNFHVPGHKQGIAFDPEGRKWFGAMLQIDLTEVGELDDLHQPEGVIDEAQELAAEAFGAERSYFLTGGTTAGNLALVMALCKPGEKLIVQRDSHQSIFNGCALAKVRPIYLSGKLQKNAEKLLPLRSEDLEQALAKYNDIRGVFITSPDYFGRVQPVRRLAEVCHRYGVPLIVDEAHGAHFSFHPKLPPSAMMEGADASVQSTHKMLPAMTMASMLHVRGTRVDQQRLTNGLRMIQSSSPSYPMLASLDLARRWMVAQGSSMLAELLGSLQVLRDTIASLKLVEEIPGEDPLKLTLQARNGVSGLTMFNWLRDRHVYFELADHRRLLATFSVGTTVADLRALCDRLRELDQAVAKMKATKRAPNLHVPVMSESEVCLGEPNGAQEVEVPLREALGYVAASMIVPYPPGIPLVLPGERISIESIQVIEAIIKEGGRVRGLGASFPPRVVVLQ</sequence>
<comment type="similarity">
    <text evidence="2">Belongs to the Orn/Lys/Arg decarboxylase class-I family.</text>
</comment>
<keyword evidence="5" id="KW-0456">Lyase</keyword>
<dbReference type="InterPro" id="IPR015424">
    <property type="entry name" value="PyrdxlP-dep_Trfase"/>
</dbReference>
<dbReference type="PANTHER" id="PTHR43277:SF4">
    <property type="entry name" value="ARGININE DECARBOXYLASE"/>
    <property type="match status" value="1"/>
</dbReference>
<dbReference type="InterPro" id="IPR000310">
    <property type="entry name" value="Orn/Lys/Arg_deCO2ase_major_dom"/>
</dbReference>
<keyword evidence="3" id="KW-0210">Decarboxylase</keyword>
<dbReference type="Proteomes" id="UP000198660">
    <property type="component" value="Unassembled WGS sequence"/>
</dbReference>